<feature type="transmembrane region" description="Helical" evidence="1">
    <location>
        <begin position="6"/>
        <end position="25"/>
    </location>
</feature>
<name>A0A7S2CUW3_9EUKA</name>
<evidence type="ECO:0000313" key="2">
    <source>
        <dbReference type="EMBL" id="CAD9436265.1"/>
    </source>
</evidence>
<keyword evidence="1" id="KW-0812">Transmembrane</keyword>
<accession>A0A7S2CUW3</accession>
<evidence type="ECO:0000256" key="1">
    <source>
        <dbReference type="SAM" id="Phobius"/>
    </source>
</evidence>
<keyword evidence="1" id="KW-0472">Membrane</keyword>
<dbReference type="AlphaFoldDB" id="A0A7S2CUW3"/>
<protein>
    <submittedName>
        <fullName evidence="2">Uncharacterized protein</fullName>
    </submittedName>
</protein>
<feature type="transmembrane region" description="Helical" evidence="1">
    <location>
        <begin position="133"/>
        <end position="154"/>
    </location>
</feature>
<organism evidence="2">
    <name type="scientific">Haptolina brevifila</name>
    <dbReference type="NCBI Taxonomy" id="156173"/>
    <lineage>
        <taxon>Eukaryota</taxon>
        <taxon>Haptista</taxon>
        <taxon>Haptophyta</taxon>
        <taxon>Prymnesiophyceae</taxon>
        <taxon>Prymnesiales</taxon>
        <taxon>Prymnesiaceae</taxon>
        <taxon>Haptolina</taxon>
    </lineage>
</organism>
<feature type="transmembrane region" description="Helical" evidence="1">
    <location>
        <begin position="45"/>
        <end position="72"/>
    </location>
</feature>
<reference evidence="2" key="1">
    <citation type="submission" date="2021-01" db="EMBL/GenBank/DDBJ databases">
        <authorList>
            <person name="Corre E."/>
            <person name="Pelletier E."/>
            <person name="Niang G."/>
            <person name="Scheremetjew M."/>
            <person name="Finn R."/>
            <person name="Kale V."/>
            <person name="Holt S."/>
            <person name="Cochrane G."/>
            <person name="Meng A."/>
            <person name="Brown T."/>
            <person name="Cohen L."/>
        </authorList>
    </citation>
    <scope>NUCLEOTIDE SEQUENCE</scope>
    <source>
        <strain evidence="2">UTEX LB 985</strain>
    </source>
</reference>
<keyword evidence="1" id="KW-1133">Transmembrane helix</keyword>
<dbReference type="EMBL" id="HBGU01021533">
    <property type="protein sequence ID" value="CAD9436265.1"/>
    <property type="molecule type" value="Transcribed_RNA"/>
</dbReference>
<gene>
    <name evidence="2" type="ORF">CBRE1094_LOCUS11786</name>
</gene>
<feature type="transmembrane region" description="Helical" evidence="1">
    <location>
        <begin position="100"/>
        <end position="121"/>
    </location>
</feature>
<sequence>MLRYIAVGGVSTILTGFAYVGLIKIEIPSKLQPGREHHPFSWEVFCFYTFMSLTLAEALFNTFLSSFLVVYAQGLTLRGPPNSLALCVRILGKNWRLARVVLGLTLLTLILSVVSVVWMMLHDEAGVTLTRARPAIMCTVAMVVILGAAVIRIVGLNQELSIPADALVTGDLLVDPLMQSAAVHVADATSTRPEGARIDILNENAPVIPVSRR</sequence>
<proteinExistence type="predicted"/>